<keyword evidence="3" id="KW-1185">Reference proteome</keyword>
<comment type="caution">
    <text evidence="2">The sequence shown here is derived from an EMBL/GenBank/DDBJ whole genome shotgun (WGS) entry which is preliminary data.</text>
</comment>
<dbReference type="Pfam" id="PF07445">
    <property type="entry name" value="PriC"/>
    <property type="match status" value="1"/>
</dbReference>
<dbReference type="AlphaFoldDB" id="A0A368NFR0"/>
<protein>
    <recommendedName>
        <fullName evidence="4">Primosomal replication protein N</fullName>
    </recommendedName>
</protein>
<organism evidence="2 3">
    <name type="scientific">Corallincola holothuriorum</name>
    <dbReference type="NCBI Taxonomy" id="2282215"/>
    <lineage>
        <taxon>Bacteria</taxon>
        <taxon>Pseudomonadati</taxon>
        <taxon>Pseudomonadota</taxon>
        <taxon>Gammaproteobacteria</taxon>
        <taxon>Alteromonadales</taxon>
        <taxon>Psychromonadaceae</taxon>
        <taxon>Corallincola</taxon>
    </lineage>
</organism>
<keyword evidence="1" id="KW-0175">Coiled coil</keyword>
<evidence type="ECO:0000256" key="1">
    <source>
        <dbReference type="SAM" id="Coils"/>
    </source>
</evidence>
<proteinExistence type="predicted"/>
<gene>
    <name evidence="2" type="ORF">DU002_10765</name>
</gene>
<reference evidence="2 3" key="1">
    <citation type="submission" date="2018-07" db="EMBL/GenBank/DDBJ databases">
        <title>Corallincola holothuriorum sp. nov., a new facultative anaerobe isolated from sea cucumber Apostichopus japonicus.</title>
        <authorList>
            <person name="Xia H."/>
        </authorList>
    </citation>
    <scope>NUCLEOTIDE SEQUENCE [LARGE SCALE GENOMIC DNA]</scope>
    <source>
        <strain evidence="2 3">C4</strain>
    </source>
</reference>
<feature type="coiled-coil region" evidence="1">
    <location>
        <begin position="45"/>
        <end position="96"/>
    </location>
</feature>
<evidence type="ECO:0008006" key="4">
    <source>
        <dbReference type="Google" id="ProtNLM"/>
    </source>
</evidence>
<accession>A0A368NFR0</accession>
<sequence>MVNSANQWLQGIGTKIDALDRQIKEGHLKSSIRHEQLFGTYPVNLKQACQQCRETLARVREASQRHKSEALLQYYCEQLNDQLAALFNAVKQASQTKTEQHTNYSAEVLKLKEQLDKHREYERRLLRRVQQCQHSVDNARSEQFRQQWLNWLQTEKSRLQKCRQASAEIEDQLELAQRQHQ</sequence>
<dbReference type="InterPro" id="IPR010890">
    <property type="entry name" value="PriC"/>
</dbReference>
<dbReference type="Proteomes" id="UP000252558">
    <property type="component" value="Unassembled WGS sequence"/>
</dbReference>
<name>A0A368NFR0_9GAMM</name>
<dbReference type="OrthoDB" id="7061116at2"/>
<feature type="coiled-coil region" evidence="1">
    <location>
        <begin position="152"/>
        <end position="179"/>
    </location>
</feature>
<dbReference type="RefSeq" id="WP_114338398.1">
    <property type="nucleotide sequence ID" value="NZ_QPID01000006.1"/>
</dbReference>
<dbReference type="EMBL" id="QPID01000006">
    <property type="protein sequence ID" value="RCU49402.1"/>
    <property type="molecule type" value="Genomic_DNA"/>
</dbReference>
<evidence type="ECO:0000313" key="2">
    <source>
        <dbReference type="EMBL" id="RCU49402.1"/>
    </source>
</evidence>
<evidence type="ECO:0000313" key="3">
    <source>
        <dbReference type="Proteomes" id="UP000252558"/>
    </source>
</evidence>